<comment type="similarity">
    <text evidence="14">Belongs to the methylthiotransferase family. MtaB subfamily.</text>
</comment>
<dbReference type="FunFam" id="3.40.50.12160:FF:000004">
    <property type="entry name" value="Threonylcarbamoyladenosine tRNA methylthiotransferase MtaB"/>
    <property type="match status" value="1"/>
</dbReference>
<dbReference type="Gene3D" id="3.40.50.12160">
    <property type="entry name" value="Methylthiotransferase, N-terminal domain"/>
    <property type="match status" value="1"/>
</dbReference>
<dbReference type="Proteomes" id="UP000007434">
    <property type="component" value="Chromosome"/>
</dbReference>
<dbReference type="AlphaFoldDB" id="E4RIN4"/>
<dbReference type="GO" id="GO:0035598">
    <property type="term" value="F:tRNA (N(6)-L-threonylcarbamoyladenosine(37)-C(2))-methylthiotransferase activity"/>
    <property type="evidence" value="ECO:0007669"/>
    <property type="project" value="UniProtKB-EC"/>
</dbReference>
<dbReference type="PROSITE" id="PS51449">
    <property type="entry name" value="MTTASE_N"/>
    <property type="match status" value="1"/>
</dbReference>
<dbReference type="GO" id="GO:0051539">
    <property type="term" value="F:4 iron, 4 sulfur cluster binding"/>
    <property type="evidence" value="ECO:0007669"/>
    <property type="project" value="UniProtKB-KW"/>
</dbReference>
<name>E4RIN4_HALHG</name>
<gene>
    <name evidence="18" type="ordered locus">Halsa_1681</name>
</gene>
<evidence type="ECO:0000256" key="14">
    <source>
        <dbReference type="ARBA" id="ARBA00061574"/>
    </source>
</evidence>
<proteinExistence type="inferred from homology"/>
<dbReference type="InterPro" id="IPR020612">
    <property type="entry name" value="Methylthiotransferase_CS"/>
</dbReference>
<comment type="function">
    <text evidence="2">Catalyzes the methylthiolation of N6-threonylcarbamoyladenosine (t(6)A), leading to the formation of 2-methylthio-N6-threonylcarbamoyladenosine (ms(2)t(6)A) at position 37 in tRNAs that read codons beginning with adenine.</text>
</comment>
<dbReference type="Pfam" id="PF00919">
    <property type="entry name" value="UPF0004"/>
    <property type="match status" value="1"/>
</dbReference>
<dbReference type="SFLD" id="SFLDG01082">
    <property type="entry name" value="B12-binding_domain_containing"/>
    <property type="match status" value="1"/>
</dbReference>
<evidence type="ECO:0000256" key="5">
    <source>
        <dbReference type="ARBA" id="ARBA00022490"/>
    </source>
</evidence>
<evidence type="ECO:0000256" key="2">
    <source>
        <dbReference type="ARBA" id="ARBA00002399"/>
    </source>
</evidence>
<keyword evidence="5" id="KW-0963">Cytoplasm</keyword>
<evidence type="ECO:0000256" key="10">
    <source>
        <dbReference type="ARBA" id="ARBA00023004"/>
    </source>
</evidence>
<dbReference type="InterPro" id="IPR058240">
    <property type="entry name" value="rSAM_sf"/>
</dbReference>
<feature type="domain" description="MTTase N-terminal" evidence="16">
    <location>
        <begin position="6"/>
        <end position="118"/>
    </location>
</feature>
<feature type="domain" description="Radical SAM core" evidence="17">
    <location>
        <begin position="143"/>
        <end position="373"/>
    </location>
</feature>
<evidence type="ECO:0000256" key="9">
    <source>
        <dbReference type="ARBA" id="ARBA00022723"/>
    </source>
</evidence>
<dbReference type="eggNOG" id="COG0621">
    <property type="taxonomic scope" value="Bacteria"/>
</dbReference>
<dbReference type="NCBIfam" id="TIGR01579">
    <property type="entry name" value="MiaB-like-C"/>
    <property type="match status" value="1"/>
</dbReference>
<dbReference type="PROSITE" id="PS01278">
    <property type="entry name" value="MTTASE_RADICAL"/>
    <property type="match status" value="1"/>
</dbReference>
<keyword evidence="9" id="KW-0479">Metal-binding</keyword>
<dbReference type="SFLD" id="SFLDG01061">
    <property type="entry name" value="methylthiotransferase"/>
    <property type="match status" value="1"/>
</dbReference>
<keyword evidence="8" id="KW-0819">tRNA processing</keyword>
<keyword evidence="4" id="KW-0004">4Fe-4S</keyword>
<comment type="catalytic activity">
    <reaction evidence="13">
        <text>N(6)-L-threonylcarbamoyladenosine(37) in tRNA + (sulfur carrier)-SH + AH2 + 2 S-adenosyl-L-methionine = 2-methylsulfanyl-N(6)-L-threonylcarbamoyladenosine(37) in tRNA + (sulfur carrier)-H + 5'-deoxyadenosine + L-methionine + A + S-adenosyl-L-homocysteine + 2 H(+)</text>
        <dbReference type="Rhea" id="RHEA:37075"/>
        <dbReference type="Rhea" id="RHEA-COMP:10163"/>
        <dbReference type="Rhea" id="RHEA-COMP:11092"/>
        <dbReference type="Rhea" id="RHEA-COMP:14737"/>
        <dbReference type="Rhea" id="RHEA-COMP:14739"/>
        <dbReference type="ChEBI" id="CHEBI:13193"/>
        <dbReference type="ChEBI" id="CHEBI:15378"/>
        <dbReference type="ChEBI" id="CHEBI:17319"/>
        <dbReference type="ChEBI" id="CHEBI:17499"/>
        <dbReference type="ChEBI" id="CHEBI:29917"/>
        <dbReference type="ChEBI" id="CHEBI:57844"/>
        <dbReference type="ChEBI" id="CHEBI:57856"/>
        <dbReference type="ChEBI" id="CHEBI:59789"/>
        <dbReference type="ChEBI" id="CHEBI:64428"/>
        <dbReference type="ChEBI" id="CHEBI:74418"/>
        <dbReference type="ChEBI" id="CHEBI:74420"/>
        <dbReference type="EC" id="2.8.4.5"/>
    </reaction>
</comment>
<dbReference type="InterPro" id="IPR013848">
    <property type="entry name" value="Methylthiotransferase_N"/>
</dbReference>
<protein>
    <recommendedName>
        <fullName evidence="15">Threonylcarbamoyladenosine tRNA methylthiotransferase MtaB</fullName>
        <ecNumber evidence="3">2.8.4.5</ecNumber>
    </recommendedName>
    <alternativeName>
        <fullName evidence="12">tRNA-t(6)A37 methylthiotransferase</fullName>
    </alternativeName>
</protein>
<dbReference type="STRING" id="656519.Halsa_1681"/>
<dbReference type="PANTHER" id="PTHR11918">
    <property type="entry name" value="RADICAL SAM PROTEINS"/>
    <property type="match status" value="1"/>
</dbReference>
<dbReference type="InterPro" id="IPR007197">
    <property type="entry name" value="rSAM"/>
</dbReference>
<evidence type="ECO:0000256" key="13">
    <source>
        <dbReference type="ARBA" id="ARBA00051661"/>
    </source>
</evidence>
<evidence type="ECO:0000256" key="7">
    <source>
        <dbReference type="ARBA" id="ARBA00022691"/>
    </source>
</evidence>
<dbReference type="InterPro" id="IPR023404">
    <property type="entry name" value="rSAM_horseshoe"/>
</dbReference>
<keyword evidence="6" id="KW-0808">Transferase</keyword>
<dbReference type="SMART" id="SM00729">
    <property type="entry name" value="Elp3"/>
    <property type="match status" value="1"/>
</dbReference>
<reference evidence="18 19" key="1">
    <citation type="submission" date="2010-11" db="EMBL/GenBank/DDBJ databases">
        <title>Complete sequence of Halanaerobium sp. sapolanicus.</title>
        <authorList>
            <consortium name="US DOE Joint Genome Institute"/>
            <person name="Lucas S."/>
            <person name="Copeland A."/>
            <person name="Lapidus A."/>
            <person name="Cheng J.-F."/>
            <person name="Bruce D."/>
            <person name="Goodwin L."/>
            <person name="Pitluck S."/>
            <person name="Davenport K."/>
            <person name="Detter J.C."/>
            <person name="Han C."/>
            <person name="Tapia R."/>
            <person name="Land M."/>
            <person name="Hauser L."/>
            <person name="Jeffries C."/>
            <person name="Kyrpides N."/>
            <person name="Ivanova N."/>
            <person name="Mikhailova N."/>
            <person name="Begemann M.B."/>
            <person name="Mormile M.R."/>
            <person name="Wall J.D."/>
            <person name="Elias D.A."/>
            <person name="Woyke T."/>
        </authorList>
    </citation>
    <scope>NUCLEOTIDE SEQUENCE [LARGE SCALE GENOMIC DNA]</scope>
    <source>
        <strain evidence="19">sapolanicus</strain>
    </source>
</reference>
<evidence type="ECO:0000259" key="17">
    <source>
        <dbReference type="PROSITE" id="PS51918"/>
    </source>
</evidence>
<dbReference type="EC" id="2.8.4.5" evidence="3"/>
<dbReference type="PANTHER" id="PTHR11918:SF45">
    <property type="entry name" value="THREONYLCARBAMOYLADENOSINE TRNA METHYLTHIOTRANSFERASE"/>
    <property type="match status" value="1"/>
</dbReference>
<keyword evidence="7" id="KW-0949">S-adenosyl-L-methionine</keyword>
<evidence type="ECO:0000256" key="3">
    <source>
        <dbReference type="ARBA" id="ARBA00013273"/>
    </source>
</evidence>
<evidence type="ECO:0000256" key="8">
    <source>
        <dbReference type="ARBA" id="ARBA00022694"/>
    </source>
</evidence>
<dbReference type="InterPro" id="IPR005839">
    <property type="entry name" value="Methylthiotransferase"/>
</dbReference>
<sequence length="440" mass="49922">MIKMNKKAAFYTLGCKVNQYETEAIIDIFLDNNFEIVDFSAEADVYIINSCTVTNQAASKSRKIARRAKRSNNDSLVAVVGCYTQAFPEEVSSISEIDFIMGSSNKSKIVNKVKKLLAGKNVDNEIKEYQELKDYEDLEIKRLSNTTRANIKIEDGCNQFCSYCIIPYARGPVRSREQKSILNEIKKMIGQGVKEIILTGTHLGAYGTDKGNKTALTDLMQQLTELNNLQRLRLSSIEGTEIDAKMIDLIAENDIFCPHLHLPLQSGSNEILKAMQRPYTAEEFKETINKIRAKIPDIAITTDIIVGFPGENEKTFKQTLELVKELKFSKIHVFPFSAREGTPAFKMDNKLNGNIIKKFSKKLRFINKSLMEEYQANFLGQNKKVLIEEARDQQTGFLTGYTDNYLKILVEGPDNLKNTLREVKLEQSFDHSHIKGIIIE</sequence>
<dbReference type="Pfam" id="PF04055">
    <property type="entry name" value="Radical_SAM"/>
    <property type="match status" value="1"/>
</dbReference>
<evidence type="ECO:0000256" key="12">
    <source>
        <dbReference type="ARBA" id="ARBA00031213"/>
    </source>
</evidence>
<keyword evidence="11" id="KW-0411">Iron-sulfur</keyword>
<dbReference type="SFLD" id="SFLDS00029">
    <property type="entry name" value="Radical_SAM"/>
    <property type="match status" value="1"/>
</dbReference>
<dbReference type="SUPFAM" id="SSF102114">
    <property type="entry name" value="Radical SAM enzymes"/>
    <property type="match status" value="1"/>
</dbReference>
<dbReference type="InterPro" id="IPR006467">
    <property type="entry name" value="MiaB-like_bact"/>
</dbReference>
<dbReference type="SFLD" id="SFLDF00295">
    <property type="entry name" value="threonylcarbamoyladenosine_tRN"/>
    <property type="match status" value="1"/>
</dbReference>
<accession>E4RIN4</accession>
<dbReference type="NCBIfam" id="TIGR00089">
    <property type="entry name" value="MiaB/RimO family radical SAM methylthiotransferase"/>
    <property type="match status" value="1"/>
</dbReference>
<keyword evidence="19" id="KW-1185">Reference proteome</keyword>
<evidence type="ECO:0000256" key="11">
    <source>
        <dbReference type="ARBA" id="ARBA00023014"/>
    </source>
</evidence>
<evidence type="ECO:0000313" key="19">
    <source>
        <dbReference type="Proteomes" id="UP000007434"/>
    </source>
</evidence>
<evidence type="ECO:0000259" key="16">
    <source>
        <dbReference type="PROSITE" id="PS51449"/>
    </source>
</evidence>
<dbReference type="InterPro" id="IPR006638">
    <property type="entry name" value="Elp3/MiaA/NifB-like_rSAM"/>
</dbReference>
<organism evidence="18 19">
    <name type="scientific">Halanaerobium hydrogeniformans</name>
    <name type="common">Halanaerobium sp. (strain sapolanicus)</name>
    <dbReference type="NCBI Taxonomy" id="656519"/>
    <lineage>
        <taxon>Bacteria</taxon>
        <taxon>Bacillati</taxon>
        <taxon>Bacillota</taxon>
        <taxon>Clostridia</taxon>
        <taxon>Halanaerobiales</taxon>
        <taxon>Halanaerobiaceae</taxon>
        <taxon>Halanaerobium</taxon>
    </lineage>
</organism>
<dbReference type="GO" id="GO:0046872">
    <property type="term" value="F:metal ion binding"/>
    <property type="evidence" value="ECO:0007669"/>
    <property type="project" value="UniProtKB-KW"/>
</dbReference>
<comment type="cofactor">
    <cofactor evidence="1">
        <name>[4Fe-4S] cluster</name>
        <dbReference type="ChEBI" id="CHEBI:49883"/>
    </cofactor>
</comment>
<keyword evidence="10" id="KW-0408">Iron</keyword>
<reference evidence="18 19" key="2">
    <citation type="journal article" date="2011" name="J. Bacteriol.">
        <title>Complete Genome Sequence of the Haloalkaliphilic, Hydrogen Producing Halanaerobium hydrogenoformans.</title>
        <authorList>
            <person name="Brown S.D."/>
            <person name="Begemann M.B."/>
            <person name="Mormile M.R."/>
            <person name="Wall J.D."/>
            <person name="Han C.S."/>
            <person name="Goodwin L.A."/>
            <person name="Pitluck S."/>
            <person name="Land M.L."/>
            <person name="Hauser L.J."/>
            <person name="Elias D.A."/>
        </authorList>
    </citation>
    <scope>NUCLEOTIDE SEQUENCE [LARGE SCALE GENOMIC DNA]</scope>
    <source>
        <strain evidence="19">sapolanicus</strain>
    </source>
</reference>
<evidence type="ECO:0000256" key="6">
    <source>
        <dbReference type="ARBA" id="ARBA00022679"/>
    </source>
</evidence>
<dbReference type="EMBL" id="CP002304">
    <property type="protein sequence ID" value="ADQ15104.1"/>
    <property type="molecule type" value="Genomic_DNA"/>
</dbReference>
<dbReference type="InterPro" id="IPR038135">
    <property type="entry name" value="Methylthiotransferase_N_sf"/>
</dbReference>
<dbReference type="KEGG" id="has:Halsa_1681"/>
<dbReference type="InterPro" id="IPR034557">
    <property type="entry name" value="ThrcA_tRNA_MEthiotransferase"/>
</dbReference>
<evidence type="ECO:0000256" key="15">
    <source>
        <dbReference type="ARBA" id="ARBA00069898"/>
    </source>
</evidence>
<evidence type="ECO:0000256" key="4">
    <source>
        <dbReference type="ARBA" id="ARBA00022485"/>
    </source>
</evidence>
<evidence type="ECO:0000313" key="18">
    <source>
        <dbReference type="EMBL" id="ADQ15104.1"/>
    </source>
</evidence>
<dbReference type="CDD" id="cd01335">
    <property type="entry name" value="Radical_SAM"/>
    <property type="match status" value="1"/>
</dbReference>
<dbReference type="Gene3D" id="3.80.30.20">
    <property type="entry name" value="tm_1862 like domain"/>
    <property type="match status" value="1"/>
</dbReference>
<dbReference type="HOGENOM" id="CLU_018697_1_0_9"/>
<dbReference type="FunFam" id="3.80.30.20:FF:000001">
    <property type="entry name" value="tRNA-2-methylthio-N(6)-dimethylallyladenosine synthase 2"/>
    <property type="match status" value="1"/>
</dbReference>
<dbReference type="PROSITE" id="PS51918">
    <property type="entry name" value="RADICAL_SAM"/>
    <property type="match status" value="1"/>
</dbReference>
<evidence type="ECO:0000256" key="1">
    <source>
        <dbReference type="ARBA" id="ARBA00001966"/>
    </source>
</evidence>